<dbReference type="PANTHER" id="PTHR21633">
    <property type="entry name" value="IQ MOTIF CONTAINING F"/>
    <property type="match status" value="1"/>
</dbReference>
<proteinExistence type="predicted"/>
<dbReference type="InterPro" id="IPR000048">
    <property type="entry name" value="IQ_motif_EF-hand-BS"/>
</dbReference>
<dbReference type="GeneID" id="103586798"/>
<organism evidence="1 2">
    <name type="scientific">Galeopterus variegatus</name>
    <name type="common">Malayan flying lemur</name>
    <name type="synonym">Cynocephalus variegatus</name>
    <dbReference type="NCBI Taxonomy" id="482537"/>
    <lineage>
        <taxon>Eukaryota</taxon>
        <taxon>Metazoa</taxon>
        <taxon>Chordata</taxon>
        <taxon>Craniata</taxon>
        <taxon>Vertebrata</taxon>
        <taxon>Euteleostomi</taxon>
        <taxon>Mammalia</taxon>
        <taxon>Eutheria</taxon>
        <taxon>Euarchontoglires</taxon>
        <taxon>Dermoptera</taxon>
        <taxon>Cynocephalidae</taxon>
        <taxon>Galeopterus</taxon>
    </lineage>
</organism>
<name>A0ABM0QDB2_GALVR</name>
<protein>
    <submittedName>
        <fullName evidence="2">IQ domain-containing protein F3</fullName>
    </submittedName>
</protein>
<dbReference type="PANTHER" id="PTHR21633:SF5">
    <property type="entry name" value="IQ DOMAIN-CONTAINING PROTEIN F3"/>
    <property type="match status" value="1"/>
</dbReference>
<evidence type="ECO:0000313" key="1">
    <source>
        <dbReference type="Proteomes" id="UP000694923"/>
    </source>
</evidence>
<keyword evidence="1" id="KW-1185">Reference proteome</keyword>
<evidence type="ECO:0000313" key="2">
    <source>
        <dbReference type="RefSeq" id="XP_008566353.1"/>
    </source>
</evidence>
<reference evidence="2" key="1">
    <citation type="submission" date="2025-08" db="UniProtKB">
        <authorList>
            <consortium name="RefSeq"/>
        </authorList>
    </citation>
    <scope>IDENTIFICATION</scope>
</reference>
<accession>A0ABM0QDB2</accession>
<dbReference type="InterPro" id="IPR039887">
    <property type="entry name" value="IQCF"/>
</dbReference>
<sequence length="154" mass="18133">MGSRCCKSNPDKDAPEKEDPKKLLLAKLCQRKRVQAAGQIQAWWRGTLVRRILLVAALRAWTIQCWWKTVRQRRIQKMRQTLLRIYITQEQSAVRLQSWFRMVQCHQSYDQICNTLCVFQAPMSSPTFQADDFLHVQYGVASKQPEFHIEILLV</sequence>
<dbReference type="RefSeq" id="XP_008566353.1">
    <property type="nucleotide sequence ID" value="XM_008568131.1"/>
</dbReference>
<gene>
    <name evidence="2" type="primary">IQCF3</name>
</gene>
<dbReference type="Pfam" id="PF00612">
    <property type="entry name" value="IQ"/>
    <property type="match status" value="2"/>
</dbReference>
<dbReference type="Proteomes" id="UP000694923">
    <property type="component" value="Unplaced"/>
</dbReference>
<dbReference type="SMART" id="SM00015">
    <property type="entry name" value="IQ"/>
    <property type="match status" value="2"/>
</dbReference>